<dbReference type="Proteomes" id="UP000886851">
    <property type="component" value="Unassembled WGS sequence"/>
</dbReference>
<reference evidence="2" key="1">
    <citation type="journal article" date="2021" name="PeerJ">
        <title>Extensive microbial diversity within the chicken gut microbiome revealed by metagenomics and culture.</title>
        <authorList>
            <person name="Gilroy R."/>
            <person name="Ravi A."/>
            <person name="Getino M."/>
            <person name="Pursley I."/>
            <person name="Horton D.L."/>
            <person name="Alikhan N.F."/>
            <person name="Baker D."/>
            <person name="Gharbi K."/>
            <person name="Hall N."/>
            <person name="Watson M."/>
            <person name="Adriaenssens E.M."/>
            <person name="Foster-Nyarko E."/>
            <person name="Jarju S."/>
            <person name="Secka A."/>
            <person name="Antonio M."/>
            <person name="Oren A."/>
            <person name="Chaudhuri R.R."/>
            <person name="La Ragione R."/>
            <person name="Hildebrand F."/>
            <person name="Pallen M.J."/>
        </authorList>
    </citation>
    <scope>NUCLEOTIDE SEQUENCE</scope>
    <source>
        <strain evidence="2">Gambia2-208</strain>
    </source>
</reference>
<sequence>MLDTILITLLIVAICVLLLGVKVFFVKGGKFPNMHVSGNKALRDKGIGCAQSQDREARKKQPFSIDELEKSLENKQN</sequence>
<dbReference type="EMBL" id="DXCV01000032">
    <property type="protein sequence ID" value="HIY87820.1"/>
    <property type="molecule type" value="Genomic_DNA"/>
</dbReference>
<protein>
    <submittedName>
        <fullName evidence="2">Uncharacterized protein</fullName>
    </submittedName>
</protein>
<organism evidence="2 3">
    <name type="scientific">Candidatus Bacteroides pullicola</name>
    <dbReference type="NCBI Taxonomy" id="2838475"/>
    <lineage>
        <taxon>Bacteria</taxon>
        <taxon>Pseudomonadati</taxon>
        <taxon>Bacteroidota</taxon>
        <taxon>Bacteroidia</taxon>
        <taxon>Bacteroidales</taxon>
        <taxon>Bacteroidaceae</taxon>
        <taxon>Bacteroides</taxon>
    </lineage>
</organism>
<accession>A0A9D2CKW6</accession>
<comment type="caution">
    <text evidence="2">The sequence shown here is derived from an EMBL/GenBank/DDBJ whole genome shotgun (WGS) entry which is preliminary data.</text>
</comment>
<feature type="transmembrane region" description="Helical" evidence="1">
    <location>
        <begin position="6"/>
        <end position="25"/>
    </location>
</feature>
<keyword evidence="1" id="KW-1133">Transmembrane helix</keyword>
<evidence type="ECO:0000313" key="2">
    <source>
        <dbReference type="EMBL" id="HIY87820.1"/>
    </source>
</evidence>
<evidence type="ECO:0000256" key="1">
    <source>
        <dbReference type="SAM" id="Phobius"/>
    </source>
</evidence>
<gene>
    <name evidence="2" type="ORF">H9824_03820</name>
</gene>
<proteinExistence type="predicted"/>
<keyword evidence="1" id="KW-0812">Transmembrane</keyword>
<evidence type="ECO:0000313" key="3">
    <source>
        <dbReference type="Proteomes" id="UP000886851"/>
    </source>
</evidence>
<keyword evidence="1" id="KW-0472">Membrane</keyword>
<name>A0A9D2CKW6_9BACE</name>
<reference evidence="2" key="2">
    <citation type="submission" date="2021-04" db="EMBL/GenBank/DDBJ databases">
        <authorList>
            <person name="Gilroy R."/>
        </authorList>
    </citation>
    <scope>NUCLEOTIDE SEQUENCE</scope>
    <source>
        <strain evidence="2">Gambia2-208</strain>
    </source>
</reference>
<dbReference type="AlphaFoldDB" id="A0A9D2CKW6"/>